<keyword evidence="1" id="KW-0472">Membrane</keyword>
<dbReference type="VEuPathDB" id="FungiDB:QG37_04633"/>
<gene>
    <name evidence="2" type="ORF">QG37_04633</name>
</gene>
<evidence type="ECO:0008006" key="4">
    <source>
        <dbReference type="Google" id="ProtNLM"/>
    </source>
</evidence>
<organism evidence="2 3">
    <name type="scientific">Candidozyma auris</name>
    <name type="common">Yeast</name>
    <name type="synonym">Candida auris</name>
    <dbReference type="NCBI Taxonomy" id="498019"/>
    <lineage>
        <taxon>Eukaryota</taxon>
        <taxon>Fungi</taxon>
        <taxon>Dikarya</taxon>
        <taxon>Ascomycota</taxon>
        <taxon>Saccharomycotina</taxon>
        <taxon>Pichiomycetes</taxon>
        <taxon>Metschnikowiaceae</taxon>
        <taxon>Candidozyma</taxon>
    </lineage>
</organism>
<comment type="caution">
    <text evidence="2">The sequence shown here is derived from an EMBL/GenBank/DDBJ whole genome shotgun (WGS) entry which is preliminary data.</text>
</comment>
<dbReference type="EMBL" id="LGST01000031">
    <property type="protein sequence ID" value="KND98728.1"/>
    <property type="molecule type" value="Genomic_DNA"/>
</dbReference>
<reference evidence="3" key="1">
    <citation type="journal article" date="2015" name="BMC Genomics">
        <title>Draft genome of a commonly misdiagnosed multidrug resistant pathogen Candida auris.</title>
        <authorList>
            <person name="Chatterjee S."/>
            <person name="Alampalli S.V."/>
            <person name="Nageshan R.K."/>
            <person name="Chettiar S.T."/>
            <person name="Joshi S."/>
            <person name="Tatu U.S."/>
        </authorList>
    </citation>
    <scope>NUCLEOTIDE SEQUENCE [LARGE SCALE GENOMIC DNA]</scope>
    <source>
        <strain evidence="3">6684</strain>
    </source>
</reference>
<dbReference type="VEuPathDB" id="FungiDB:CJI97_004376"/>
<dbReference type="VEuPathDB" id="FungiDB:CJJ07_005503"/>
<dbReference type="Proteomes" id="UP000037122">
    <property type="component" value="Unassembled WGS sequence"/>
</dbReference>
<dbReference type="AlphaFoldDB" id="A0A0L0NXL8"/>
<dbReference type="VEuPathDB" id="FungiDB:B9J08_004314"/>
<evidence type="ECO:0000313" key="3">
    <source>
        <dbReference type="Proteomes" id="UP000037122"/>
    </source>
</evidence>
<evidence type="ECO:0000256" key="1">
    <source>
        <dbReference type="SAM" id="Phobius"/>
    </source>
</evidence>
<accession>A0A0L0NXL8</accession>
<dbReference type="VEuPathDB" id="FungiDB:CJI96_0005337"/>
<protein>
    <recommendedName>
        <fullName evidence="4">FAD-binding domain-containing protein</fullName>
    </recommendedName>
</protein>
<keyword evidence="1" id="KW-1133">Transmembrane helix</keyword>
<feature type="transmembrane region" description="Helical" evidence="1">
    <location>
        <begin position="6"/>
        <end position="25"/>
    </location>
</feature>
<evidence type="ECO:0000313" key="2">
    <source>
        <dbReference type="EMBL" id="KND98728.1"/>
    </source>
</evidence>
<name>A0A0L0NXL8_CANAR</name>
<sequence length="274" mass="30567">MPTIVVFHNLLLVGCLVAAALRLHFTARHLKIIVVEALETSLTRQPYCGISTISNGKLHHREFMQRALLQGVLARSVTYLDSIHISECSALRHPEFPNAQHIFRARVGLPNQFFALVYHPQELLRSLRLSLLQDPLVTFLSVVDPSSVGSIHADCYIIFTPGENNNKRDNLDMAAHSSLCSVELVQRHRRAQMPPMLWLPSFKAATQMFDAIFTSAISPTSKGVNVDIHAINLNIDENKFASRYDLNHGLKACDYVLQLVDSLATSLGLVSVHL</sequence>
<proteinExistence type="predicted"/>
<keyword evidence="1" id="KW-0812">Transmembrane</keyword>
<dbReference type="VEuPathDB" id="FungiDB:CJJ09_005104"/>